<dbReference type="eggNOG" id="KOG0065">
    <property type="taxonomic scope" value="Eukaryota"/>
</dbReference>
<accession>D8QM60</accession>
<dbReference type="AlphaFoldDB" id="D8QM60"/>
<sequence>MSVLTSNRLARVCQPLAETRHEEGEADAAALHRGEVSLPTRLLAVLGRPGSTISDTLLLAGKALCPRMRIEGVSREDRAQHMRVMSRSWRRVQAGLHRRGHLLLGAPRRSSSSIRPRSPRTISSTRSLLYEGRQIYFGRTADAEAFFPEMGSVKSSYTLSFGKQIGLRVERGLQRLRGDMTNFYVTVFGNSVMALIITTLRSRSTSRMSNLRRKVGPFFLYLYLHDDHVHDLPEHRLCDSHAFPTHALTGDFMLALVIYTSFTIPTRDTMVWFHWIICPIGYAFETIPVMESNGRVFNCFQYVCMGHGYETLSGEEFVCATTGAVLRCTVVYGLDYVNTTYDYRMSGVPLGAVFALRWSRLLKRCGQDVGDAAGGAKFADNNSVG</sequence>
<dbReference type="InParanoid" id="D8QM60"/>
<dbReference type="OrthoDB" id="3019805at2759"/>
<dbReference type="InterPro" id="IPR010929">
    <property type="entry name" value="PDR_CDR_ABC"/>
</dbReference>
<gene>
    <name evidence="3" type="ORF">SCHCODRAFT_238887</name>
</gene>
<dbReference type="GO" id="GO:0016020">
    <property type="term" value="C:membrane"/>
    <property type="evidence" value="ECO:0007669"/>
    <property type="project" value="InterPro"/>
</dbReference>
<dbReference type="EMBL" id="GL377320">
    <property type="protein sequence ID" value="EFI91045.1"/>
    <property type="molecule type" value="Genomic_DNA"/>
</dbReference>
<dbReference type="KEGG" id="scm:SCHCO_02720027"/>
<evidence type="ECO:0000313" key="4">
    <source>
        <dbReference type="Proteomes" id="UP000007431"/>
    </source>
</evidence>
<dbReference type="GeneID" id="9588441"/>
<evidence type="ECO:0000259" key="2">
    <source>
        <dbReference type="Pfam" id="PF06422"/>
    </source>
</evidence>
<evidence type="ECO:0000256" key="1">
    <source>
        <dbReference type="ARBA" id="ARBA00022448"/>
    </source>
</evidence>
<reference evidence="3 4" key="1">
    <citation type="journal article" date="2010" name="Nat. Biotechnol.">
        <title>Genome sequence of the model mushroom Schizophyllum commune.</title>
        <authorList>
            <person name="Ohm R.A."/>
            <person name="de Jong J.F."/>
            <person name="Lugones L.G."/>
            <person name="Aerts A."/>
            <person name="Kothe E."/>
            <person name="Stajich J.E."/>
            <person name="de Vries R.P."/>
            <person name="Record E."/>
            <person name="Levasseur A."/>
            <person name="Baker S.E."/>
            <person name="Bartholomew K.A."/>
            <person name="Coutinho P.M."/>
            <person name="Erdmann S."/>
            <person name="Fowler T.J."/>
            <person name="Gathman A.C."/>
            <person name="Lombard V."/>
            <person name="Henrissat B."/>
            <person name="Knabe N."/>
            <person name="Kuees U."/>
            <person name="Lilly W.W."/>
            <person name="Lindquist E."/>
            <person name="Lucas S."/>
            <person name="Magnuson J.K."/>
            <person name="Piumi F."/>
            <person name="Raudaskoski M."/>
            <person name="Salamov A."/>
            <person name="Schmutz J."/>
            <person name="Schwarze F.W.M.R."/>
            <person name="vanKuyk P.A."/>
            <person name="Horton J.S."/>
            <person name="Grigoriev I.V."/>
            <person name="Woesten H.A.B."/>
        </authorList>
    </citation>
    <scope>NUCLEOTIDE SEQUENCE [LARGE SCALE GENOMIC DNA]</scope>
    <source>
        <strain evidence="4">H4-8 / FGSC 9210</strain>
    </source>
</reference>
<dbReference type="Pfam" id="PF06422">
    <property type="entry name" value="PDR_CDR"/>
    <property type="match status" value="1"/>
</dbReference>
<keyword evidence="4" id="KW-1185">Reference proteome</keyword>
<keyword evidence="1" id="KW-0813">Transport</keyword>
<dbReference type="HOGENOM" id="CLU_717973_0_0_1"/>
<dbReference type="GO" id="GO:0005524">
    <property type="term" value="F:ATP binding"/>
    <property type="evidence" value="ECO:0007669"/>
    <property type="project" value="InterPro"/>
</dbReference>
<proteinExistence type="predicted"/>
<evidence type="ECO:0000313" key="3">
    <source>
        <dbReference type="EMBL" id="EFI91045.1"/>
    </source>
</evidence>
<protein>
    <recommendedName>
        <fullName evidence="2">CDR ABC transporter domain-containing protein</fullName>
    </recommendedName>
</protein>
<dbReference type="Proteomes" id="UP000007431">
    <property type="component" value="Unassembled WGS sequence"/>
</dbReference>
<feature type="domain" description="CDR ABC transporter" evidence="2">
    <location>
        <begin position="304"/>
        <end position="346"/>
    </location>
</feature>
<organism evidence="4">
    <name type="scientific">Schizophyllum commune (strain H4-8 / FGSC 9210)</name>
    <name type="common">Split gill fungus</name>
    <dbReference type="NCBI Taxonomy" id="578458"/>
    <lineage>
        <taxon>Eukaryota</taxon>
        <taxon>Fungi</taxon>
        <taxon>Dikarya</taxon>
        <taxon>Basidiomycota</taxon>
        <taxon>Agaricomycotina</taxon>
        <taxon>Agaricomycetes</taxon>
        <taxon>Agaricomycetidae</taxon>
        <taxon>Agaricales</taxon>
        <taxon>Schizophyllaceae</taxon>
        <taxon>Schizophyllum</taxon>
    </lineage>
</organism>
<dbReference type="RefSeq" id="XP_003025948.1">
    <property type="nucleotide sequence ID" value="XM_003025902.1"/>
</dbReference>
<dbReference type="VEuPathDB" id="FungiDB:SCHCODRAFT_02720027"/>
<dbReference type="GO" id="GO:0042626">
    <property type="term" value="F:ATPase-coupled transmembrane transporter activity"/>
    <property type="evidence" value="ECO:0007669"/>
    <property type="project" value="InterPro"/>
</dbReference>
<name>D8QM60_SCHCM</name>